<proteinExistence type="inferred from homology"/>
<evidence type="ECO:0000313" key="9">
    <source>
        <dbReference type="EMBL" id="PWN31478.1"/>
    </source>
</evidence>
<accession>A0A316V3B1</accession>
<dbReference type="FunFam" id="2.60.260.20:FF:000013">
    <property type="entry name" value="DnaJ subfamily B member 11"/>
    <property type="match status" value="1"/>
</dbReference>
<organism evidence="9 10">
    <name type="scientific">Meira miltonrushii</name>
    <dbReference type="NCBI Taxonomy" id="1280837"/>
    <lineage>
        <taxon>Eukaryota</taxon>
        <taxon>Fungi</taxon>
        <taxon>Dikarya</taxon>
        <taxon>Basidiomycota</taxon>
        <taxon>Ustilaginomycotina</taxon>
        <taxon>Exobasidiomycetes</taxon>
        <taxon>Exobasidiales</taxon>
        <taxon>Brachybasidiaceae</taxon>
        <taxon>Meira</taxon>
    </lineage>
</organism>
<name>A0A316V3B1_9BASI</name>
<dbReference type="STRING" id="1280837.A0A316V3B1"/>
<dbReference type="InterPro" id="IPR018253">
    <property type="entry name" value="DnaJ_domain_CS"/>
</dbReference>
<evidence type="ECO:0000256" key="6">
    <source>
        <dbReference type="PROSITE-ProRule" id="PRU00546"/>
    </source>
</evidence>
<protein>
    <submittedName>
        <fullName evidence="9">DnaJ-domain-containing protein</fullName>
    </submittedName>
</protein>
<dbReference type="Pfam" id="PF00226">
    <property type="entry name" value="DnaJ"/>
    <property type="match status" value="1"/>
</dbReference>
<evidence type="ECO:0000256" key="3">
    <source>
        <dbReference type="ARBA" id="ARBA00022771"/>
    </source>
</evidence>
<dbReference type="Gene3D" id="2.60.260.20">
    <property type="entry name" value="Urease metallochaperone UreE, N-terminal domain"/>
    <property type="match status" value="2"/>
</dbReference>
<dbReference type="GO" id="GO:0009408">
    <property type="term" value="P:response to heat"/>
    <property type="evidence" value="ECO:0007669"/>
    <property type="project" value="InterPro"/>
</dbReference>
<feature type="domain" description="CR-type" evidence="8">
    <location>
        <begin position="165"/>
        <end position="248"/>
    </location>
</feature>
<dbReference type="GO" id="GO:0008270">
    <property type="term" value="F:zinc ion binding"/>
    <property type="evidence" value="ECO:0007669"/>
    <property type="project" value="UniProtKB-KW"/>
</dbReference>
<reference evidence="9 10" key="1">
    <citation type="journal article" date="2018" name="Mol. Biol. Evol.">
        <title>Broad Genomic Sampling Reveals a Smut Pathogenic Ancestry of the Fungal Clade Ustilaginomycotina.</title>
        <authorList>
            <person name="Kijpornyongpan T."/>
            <person name="Mondo S.J."/>
            <person name="Barry K."/>
            <person name="Sandor L."/>
            <person name="Lee J."/>
            <person name="Lipzen A."/>
            <person name="Pangilinan J."/>
            <person name="LaButti K."/>
            <person name="Hainaut M."/>
            <person name="Henrissat B."/>
            <person name="Grigoriev I.V."/>
            <person name="Spatafora J.W."/>
            <person name="Aime M.C."/>
        </authorList>
    </citation>
    <scope>NUCLEOTIDE SEQUENCE [LARGE SCALE GENOMIC DNA]</scope>
    <source>
        <strain evidence="9 10">MCA 3882</strain>
    </source>
</reference>
<dbReference type="Pfam" id="PF00684">
    <property type="entry name" value="DnaJ_CXXCXGXG"/>
    <property type="match status" value="1"/>
</dbReference>
<dbReference type="GO" id="GO:0006457">
    <property type="term" value="P:protein folding"/>
    <property type="evidence" value="ECO:0007669"/>
    <property type="project" value="InterPro"/>
</dbReference>
<dbReference type="InterPro" id="IPR002939">
    <property type="entry name" value="DnaJ_C"/>
</dbReference>
<dbReference type="InterPro" id="IPR044713">
    <property type="entry name" value="DNJA1/2-like"/>
</dbReference>
<dbReference type="CDD" id="cd06257">
    <property type="entry name" value="DnaJ"/>
    <property type="match status" value="1"/>
</dbReference>
<dbReference type="SUPFAM" id="SSF57938">
    <property type="entry name" value="DnaJ/Hsp40 cysteine-rich domain"/>
    <property type="match status" value="1"/>
</dbReference>
<evidence type="ECO:0000259" key="7">
    <source>
        <dbReference type="PROSITE" id="PS50076"/>
    </source>
</evidence>
<dbReference type="SUPFAM" id="SSF49493">
    <property type="entry name" value="HSP40/DnaJ peptide-binding domain"/>
    <property type="match status" value="2"/>
</dbReference>
<dbReference type="InParanoid" id="A0A316V3B1"/>
<keyword evidence="1 6" id="KW-0479">Metal-binding</keyword>
<dbReference type="CDD" id="cd10747">
    <property type="entry name" value="DnaJ_C"/>
    <property type="match status" value="1"/>
</dbReference>
<dbReference type="EMBL" id="KZ819608">
    <property type="protein sequence ID" value="PWN31478.1"/>
    <property type="molecule type" value="Genomic_DNA"/>
</dbReference>
<feature type="domain" description="J" evidence="7">
    <location>
        <begin position="42"/>
        <end position="104"/>
    </location>
</feature>
<evidence type="ECO:0000256" key="1">
    <source>
        <dbReference type="ARBA" id="ARBA00022723"/>
    </source>
</evidence>
<dbReference type="InterPro" id="IPR001305">
    <property type="entry name" value="HSP_DnaJ_Cys-rich_dom"/>
</dbReference>
<dbReference type="Pfam" id="PF01556">
    <property type="entry name" value="DnaJ_C"/>
    <property type="match status" value="1"/>
</dbReference>
<dbReference type="SUPFAM" id="SSF46565">
    <property type="entry name" value="Chaperone J-domain"/>
    <property type="match status" value="1"/>
</dbReference>
<dbReference type="InterPro" id="IPR008971">
    <property type="entry name" value="HSP40/DnaJ_pept-bd"/>
</dbReference>
<dbReference type="Gene3D" id="2.10.230.10">
    <property type="entry name" value="Heat shock protein DnaJ, cysteine-rich domain"/>
    <property type="match status" value="1"/>
</dbReference>
<gene>
    <name evidence="9" type="ORF">FA14DRAFT_166114</name>
</gene>
<dbReference type="PROSITE" id="PS51188">
    <property type="entry name" value="ZF_CR"/>
    <property type="match status" value="1"/>
</dbReference>
<dbReference type="GO" id="GO:0005524">
    <property type="term" value="F:ATP binding"/>
    <property type="evidence" value="ECO:0007669"/>
    <property type="project" value="InterPro"/>
</dbReference>
<dbReference type="GO" id="GO:0030544">
    <property type="term" value="F:Hsp70 protein binding"/>
    <property type="evidence" value="ECO:0007669"/>
    <property type="project" value="InterPro"/>
</dbReference>
<feature type="zinc finger region" description="CR-type" evidence="6">
    <location>
        <begin position="165"/>
        <end position="248"/>
    </location>
</feature>
<dbReference type="SMART" id="SM00271">
    <property type="entry name" value="DnaJ"/>
    <property type="match status" value="1"/>
</dbReference>
<evidence type="ECO:0000256" key="4">
    <source>
        <dbReference type="ARBA" id="ARBA00022833"/>
    </source>
</evidence>
<evidence type="ECO:0000256" key="2">
    <source>
        <dbReference type="ARBA" id="ARBA00022737"/>
    </source>
</evidence>
<dbReference type="HAMAP" id="MF_01152">
    <property type="entry name" value="DnaJ"/>
    <property type="match status" value="1"/>
</dbReference>
<dbReference type="Proteomes" id="UP000245771">
    <property type="component" value="Unassembled WGS sequence"/>
</dbReference>
<evidence type="ECO:0000313" key="10">
    <source>
        <dbReference type="Proteomes" id="UP000245771"/>
    </source>
</evidence>
<keyword evidence="2" id="KW-0677">Repeat</keyword>
<keyword evidence="10" id="KW-1185">Reference proteome</keyword>
<dbReference type="PROSITE" id="PS00636">
    <property type="entry name" value="DNAJ_1"/>
    <property type="match status" value="1"/>
</dbReference>
<dbReference type="AlphaFoldDB" id="A0A316V3B1"/>
<dbReference type="GO" id="GO:0051082">
    <property type="term" value="F:unfolded protein binding"/>
    <property type="evidence" value="ECO:0007669"/>
    <property type="project" value="InterPro"/>
</dbReference>
<dbReference type="PRINTS" id="PR00625">
    <property type="entry name" value="JDOMAIN"/>
</dbReference>
<dbReference type="PROSITE" id="PS50076">
    <property type="entry name" value="DNAJ_2"/>
    <property type="match status" value="1"/>
</dbReference>
<dbReference type="InterPro" id="IPR001623">
    <property type="entry name" value="DnaJ_domain"/>
</dbReference>
<evidence type="ECO:0000259" key="8">
    <source>
        <dbReference type="PROSITE" id="PS51188"/>
    </source>
</evidence>
<dbReference type="Gene3D" id="1.10.287.110">
    <property type="entry name" value="DnaJ domain"/>
    <property type="match status" value="1"/>
</dbReference>
<keyword evidence="4 6" id="KW-0862">Zinc</keyword>
<dbReference type="InterPro" id="IPR036410">
    <property type="entry name" value="HSP_DnaJ_Cys-rich_dom_sf"/>
</dbReference>
<dbReference type="GeneID" id="37021779"/>
<sequence length="405" mass="44855">MRSTSKDDEIATDINKMVNNSTSSSILLIIASLSDVVNAAKDYYKIMGVDRKADERTIKKAYRKLAQSLHPDKHPDKQSEFVEMSEAYQVLSDSEQRSIYDRFGEEGIKRHQAGKAGGGGGGHDPFDIFRNFFGGGGGFGGQAGVRKGPTKQFEVKVNLADMYTGRRVQISFDRSAVCPTCDGSGARSRDDIHQCSACNGAGVRIVRQQIMPGFVTNAQMTCDKCGGKGKMIAHACDRCSGAKVIREDVELDVEVMPGAKEGEELLFEGESDESPDFEAGDVVVKLWSERNKNAFRRRDANLYTSIALGLDEALLGFERNITHLDDHIVTLHRRGVTQPGYVERIEKQGMPKREDWDTFGDLFVEYSVVLPDKIEGDLRKVLEKVFGRQPGAMDEKSKKDGHTEL</sequence>
<dbReference type="OrthoDB" id="550424at2759"/>
<dbReference type="InterPro" id="IPR036869">
    <property type="entry name" value="J_dom_sf"/>
</dbReference>
<dbReference type="PANTHER" id="PTHR43888">
    <property type="entry name" value="DNAJ-LIKE-2, ISOFORM A-RELATED"/>
    <property type="match status" value="1"/>
</dbReference>
<keyword evidence="3 6" id="KW-0863">Zinc-finger</keyword>
<keyword evidence="5" id="KW-0143">Chaperone</keyword>
<dbReference type="FunFam" id="2.10.230.10:FF:000002">
    <property type="entry name" value="Molecular chaperone DnaJ"/>
    <property type="match status" value="1"/>
</dbReference>
<dbReference type="InterPro" id="IPR012724">
    <property type="entry name" value="DnaJ"/>
</dbReference>
<evidence type="ECO:0000256" key="5">
    <source>
        <dbReference type="ARBA" id="ARBA00023186"/>
    </source>
</evidence>
<dbReference type="RefSeq" id="XP_025351780.1">
    <property type="nucleotide sequence ID" value="XM_025499998.1"/>
</dbReference>
<dbReference type="CDD" id="cd10719">
    <property type="entry name" value="DnaJ_zf"/>
    <property type="match status" value="1"/>
</dbReference>